<dbReference type="PANTHER" id="PTHR43883">
    <property type="entry name" value="SLR0207 PROTEIN"/>
    <property type="match status" value="1"/>
</dbReference>
<gene>
    <name evidence="2" type="ORF">EBB_04615</name>
</gene>
<accession>A0ABR9DC05</accession>
<organism evidence="2 3">
    <name type="scientific">Methylomonas fluvii</name>
    <dbReference type="NCBI Taxonomy" id="1854564"/>
    <lineage>
        <taxon>Bacteria</taxon>
        <taxon>Pseudomonadati</taxon>
        <taxon>Pseudomonadota</taxon>
        <taxon>Gammaproteobacteria</taxon>
        <taxon>Methylococcales</taxon>
        <taxon>Methylococcaceae</taxon>
        <taxon>Methylomonas</taxon>
    </lineage>
</organism>
<name>A0ABR9DC05_9GAMM</name>
<dbReference type="PANTHER" id="PTHR43883:SF1">
    <property type="entry name" value="GLUCONOKINASE"/>
    <property type="match status" value="1"/>
</dbReference>
<dbReference type="SUPFAM" id="SSF56112">
    <property type="entry name" value="Protein kinase-like (PK-like)"/>
    <property type="match status" value="1"/>
</dbReference>
<evidence type="ECO:0000313" key="3">
    <source>
        <dbReference type="Proteomes" id="UP000641152"/>
    </source>
</evidence>
<evidence type="ECO:0000259" key="1">
    <source>
        <dbReference type="Pfam" id="PF01636"/>
    </source>
</evidence>
<keyword evidence="3" id="KW-1185">Reference proteome</keyword>
<dbReference type="Pfam" id="PF01636">
    <property type="entry name" value="APH"/>
    <property type="match status" value="1"/>
</dbReference>
<dbReference type="Pfam" id="PF13671">
    <property type="entry name" value="AAA_33"/>
    <property type="match status" value="1"/>
</dbReference>
<dbReference type="EMBL" id="JACXST010000001">
    <property type="protein sequence ID" value="MBD9359843.1"/>
    <property type="molecule type" value="Genomic_DNA"/>
</dbReference>
<reference evidence="2 3" key="1">
    <citation type="submission" date="2020-09" db="EMBL/GenBank/DDBJ databases">
        <title>Methylomonas albis sp. nov. and Methylomonas fluvii sp. nov.: Two cold-adapted methanotrophs from the River Elbe and an amended description of Methylovulum psychrotolerans strain Eb1.</title>
        <authorList>
            <person name="Bussmann I.K."/>
            <person name="Klings K.-W."/>
            <person name="Warnstedt J."/>
            <person name="Hoppert M."/>
            <person name="Saborowski A."/>
            <person name="Horn F."/>
            <person name="Liebner S."/>
        </authorList>
    </citation>
    <scope>NUCLEOTIDE SEQUENCE [LARGE SCALE GENOMIC DNA]</scope>
    <source>
        <strain evidence="2 3">EbB</strain>
    </source>
</reference>
<feature type="domain" description="Aminoglycoside phosphotransferase" evidence="1">
    <location>
        <begin position="114"/>
        <end position="281"/>
    </location>
</feature>
<evidence type="ECO:0000313" key="2">
    <source>
        <dbReference type="EMBL" id="MBD9359843.1"/>
    </source>
</evidence>
<sequence>MVNAYPPLITALCDPACFPHPVKRVTVLETHISWVLLAGRYAYKIKKPVDLGFLDFSQLSQRHFYCQEEIRLNRRLAPSIYLQVEAIGGSPKQPRINVEPAFEYAVKMRRFAAGKLLDTLLTHQEITPAHIDSLADTIARFHMGLAPASPDSNYGSPATIEAPARQNFQQLLELMKPEDAALIKPMQDNCRQAFLAAENMFMQRQQAGFIRECHGDLHLGNIVLLRGRPVAFDGIEFSPELRWIDTISDAAFLIMDLLHRGRADLAYRFLNGYLQISGDYAGLGVMRFYLSYRAAVRAKIAGIRFAQTGAESARQECLSYLSLADSSLSPRKPALILTHGLPGCGKSTVSQILIEKHQLIRLRSDVERKRLFGLDALQKSGSAIDNGIYHPQASQKTYQHLLSLTQALLNNGFPIIVDAAFLKHTQRRPFQLLAQSLGIPFVILSIQAKDKVLRQRIQRRQEQGGDASEADLSVSDKAKAGAEALQTEELPHNLVLTNDSDGLDGIDQQAAWRALARTMG</sequence>
<protein>
    <submittedName>
        <fullName evidence="2">AAA family ATPase</fullName>
    </submittedName>
</protein>
<dbReference type="InterPro" id="IPR027417">
    <property type="entry name" value="P-loop_NTPase"/>
</dbReference>
<dbReference type="InterPro" id="IPR052732">
    <property type="entry name" value="Cell-binding_unc_protein"/>
</dbReference>
<comment type="caution">
    <text evidence="2">The sequence shown here is derived from an EMBL/GenBank/DDBJ whole genome shotgun (WGS) entry which is preliminary data.</text>
</comment>
<dbReference type="SUPFAM" id="SSF52540">
    <property type="entry name" value="P-loop containing nucleoside triphosphate hydrolases"/>
    <property type="match status" value="1"/>
</dbReference>
<dbReference type="Gene3D" id="3.90.1200.10">
    <property type="match status" value="1"/>
</dbReference>
<dbReference type="Gene3D" id="3.40.50.300">
    <property type="entry name" value="P-loop containing nucleotide triphosphate hydrolases"/>
    <property type="match status" value="1"/>
</dbReference>
<dbReference type="RefSeq" id="WP_192392675.1">
    <property type="nucleotide sequence ID" value="NZ_CAJHIU010000001.1"/>
</dbReference>
<dbReference type="Proteomes" id="UP000641152">
    <property type="component" value="Unassembled WGS sequence"/>
</dbReference>
<proteinExistence type="predicted"/>
<dbReference type="InterPro" id="IPR002575">
    <property type="entry name" value="Aminoglycoside_PTrfase"/>
</dbReference>
<dbReference type="InterPro" id="IPR011009">
    <property type="entry name" value="Kinase-like_dom_sf"/>
</dbReference>